<keyword evidence="12" id="KW-0807">Transducer</keyword>
<evidence type="ECO:0000313" key="16">
    <source>
        <dbReference type="Proteomes" id="UP001066276"/>
    </source>
</evidence>
<organism evidence="15 16">
    <name type="scientific">Pleurodeles waltl</name>
    <name type="common">Iberian ribbed newt</name>
    <dbReference type="NCBI Taxonomy" id="8319"/>
    <lineage>
        <taxon>Eukaryota</taxon>
        <taxon>Metazoa</taxon>
        <taxon>Chordata</taxon>
        <taxon>Craniata</taxon>
        <taxon>Vertebrata</taxon>
        <taxon>Euteleostomi</taxon>
        <taxon>Amphibia</taxon>
        <taxon>Batrachia</taxon>
        <taxon>Caudata</taxon>
        <taxon>Salamandroidea</taxon>
        <taxon>Salamandridae</taxon>
        <taxon>Pleurodelinae</taxon>
        <taxon>Pleurodeles</taxon>
    </lineage>
</organism>
<evidence type="ECO:0000256" key="12">
    <source>
        <dbReference type="ARBA" id="ARBA00023224"/>
    </source>
</evidence>
<evidence type="ECO:0000256" key="13">
    <source>
        <dbReference type="SAM" id="Phobius"/>
    </source>
</evidence>
<dbReference type="InterPro" id="IPR000276">
    <property type="entry name" value="GPCR_Rhodpsn"/>
</dbReference>
<gene>
    <name evidence="15" type="ORF">NDU88_004390</name>
</gene>
<evidence type="ECO:0000256" key="10">
    <source>
        <dbReference type="ARBA" id="ARBA00023170"/>
    </source>
</evidence>
<dbReference type="PRINTS" id="PR00237">
    <property type="entry name" value="GPCRRHODOPSN"/>
</dbReference>
<keyword evidence="4 13" id="KW-0812">Transmembrane</keyword>
<evidence type="ECO:0000256" key="3">
    <source>
        <dbReference type="ARBA" id="ARBA00022606"/>
    </source>
</evidence>
<keyword evidence="10" id="KW-0675">Receptor</keyword>
<dbReference type="CDD" id="cd15224">
    <property type="entry name" value="7tmA_OR6B-like"/>
    <property type="match status" value="1"/>
</dbReference>
<name>A0AAV7MTS5_PLEWA</name>
<keyword evidence="9" id="KW-1015">Disulfide bond</keyword>
<feature type="transmembrane region" description="Helical" evidence="13">
    <location>
        <begin position="43"/>
        <end position="66"/>
    </location>
</feature>
<dbReference type="PRINTS" id="PR00245">
    <property type="entry name" value="OLFACTORYR"/>
</dbReference>
<dbReference type="InterPro" id="IPR000725">
    <property type="entry name" value="Olfact_rcpt"/>
</dbReference>
<comment type="subcellular location">
    <subcellularLocation>
        <location evidence="1">Cell membrane</location>
        <topology evidence="1">Multi-pass membrane protein</topology>
    </subcellularLocation>
</comment>
<evidence type="ECO:0000259" key="14">
    <source>
        <dbReference type="PROSITE" id="PS50262"/>
    </source>
</evidence>
<dbReference type="Pfam" id="PF13853">
    <property type="entry name" value="7tm_4"/>
    <property type="match status" value="1"/>
</dbReference>
<feature type="transmembrane region" description="Helical" evidence="13">
    <location>
        <begin position="78"/>
        <end position="99"/>
    </location>
</feature>
<dbReference type="Proteomes" id="UP001066276">
    <property type="component" value="Chromosome 9"/>
</dbReference>
<dbReference type="GO" id="GO:0004984">
    <property type="term" value="F:olfactory receptor activity"/>
    <property type="evidence" value="ECO:0007669"/>
    <property type="project" value="InterPro"/>
</dbReference>
<comment type="caution">
    <text evidence="15">The sequence shown here is derived from an EMBL/GenBank/DDBJ whole genome shotgun (WGS) entry which is preliminary data.</text>
</comment>
<protein>
    <recommendedName>
        <fullName evidence="14">G-protein coupled receptors family 1 profile domain-containing protein</fullName>
    </recommendedName>
</protein>
<evidence type="ECO:0000256" key="6">
    <source>
        <dbReference type="ARBA" id="ARBA00022989"/>
    </source>
</evidence>
<keyword evidence="2" id="KW-1003">Cell membrane</keyword>
<feature type="transmembrane region" description="Helical" evidence="13">
    <location>
        <begin position="158"/>
        <end position="180"/>
    </location>
</feature>
<dbReference type="AlphaFoldDB" id="A0AAV7MTS5"/>
<sequence>MCDIDSGVSFYSLKNISEMQEGNQTSIKEFALLGFTFGRELEILLFMIFLFAYMLTIVENVLIMTVIRVDEKLHKAMYYFLSHLAFLEMWYISVTVPKLLAMLLVENKRISIIGCMTQLYFFIALVCTECVLLASMALDQFVAICKPLHYSTIMSERLCLQLAAGSWISGFLISMVKAYYISRLIFCRSNVMNHFVCDISPLLNLSCTDMSLAELVDFVLALFILLVPLFVTIVSYACIVVTILRMPTASGRHKAFSTCASHLTVVVIFYGTTLFIYARPQTIDSFSSNKLVSMVYTVLTPLLNPLIYTLRNKEVKEALLRLVFHKQLIPKTA</sequence>
<dbReference type="PANTHER" id="PTHR24242">
    <property type="entry name" value="G-PROTEIN COUPLED RECEPTOR"/>
    <property type="match status" value="1"/>
</dbReference>
<keyword evidence="3" id="KW-0716">Sensory transduction</keyword>
<dbReference type="PROSITE" id="PS50262">
    <property type="entry name" value="G_PROTEIN_RECEP_F1_2"/>
    <property type="match status" value="1"/>
</dbReference>
<accession>A0AAV7MTS5</accession>
<evidence type="ECO:0000256" key="7">
    <source>
        <dbReference type="ARBA" id="ARBA00023040"/>
    </source>
</evidence>
<dbReference type="FunFam" id="1.20.1070.10:FF:000001">
    <property type="entry name" value="Olfactory receptor"/>
    <property type="match status" value="1"/>
</dbReference>
<feature type="transmembrane region" description="Helical" evidence="13">
    <location>
        <begin position="291"/>
        <end position="310"/>
    </location>
</feature>
<keyword evidence="16" id="KW-1185">Reference proteome</keyword>
<dbReference type="EMBL" id="JANPWB010000013">
    <property type="protein sequence ID" value="KAJ1106992.1"/>
    <property type="molecule type" value="Genomic_DNA"/>
</dbReference>
<evidence type="ECO:0000256" key="9">
    <source>
        <dbReference type="ARBA" id="ARBA00023157"/>
    </source>
</evidence>
<evidence type="ECO:0000256" key="2">
    <source>
        <dbReference type="ARBA" id="ARBA00022475"/>
    </source>
</evidence>
<dbReference type="InterPro" id="IPR050939">
    <property type="entry name" value="Olfactory_GPCR1"/>
</dbReference>
<dbReference type="InterPro" id="IPR017452">
    <property type="entry name" value="GPCR_Rhodpsn_7TM"/>
</dbReference>
<evidence type="ECO:0000256" key="5">
    <source>
        <dbReference type="ARBA" id="ARBA00022725"/>
    </source>
</evidence>
<feature type="domain" description="G-protein coupled receptors family 1 profile" evidence="14">
    <location>
        <begin position="59"/>
        <end position="308"/>
    </location>
</feature>
<dbReference type="GO" id="GO:0005886">
    <property type="term" value="C:plasma membrane"/>
    <property type="evidence" value="ECO:0007669"/>
    <property type="project" value="UniProtKB-SubCell"/>
</dbReference>
<dbReference type="Gene3D" id="1.20.1070.10">
    <property type="entry name" value="Rhodopsin 7-helix transmembrane proteins"/>
    <property type="match status" value="1"/>
</dbReference>
<feature type="transmembrane region" description="Helical" evidence="13">
    <location>
        <begin position="218"/>
        <end position="244"/>
    </location>
</feature>
<evidence type="ECO:0000256" key="1">
    <source>
        <dbReference type="ARBA" id="ARBA00004651"/>
    </source>
</evidence>
<evidence type="ECO:0000256" key="4">
    <source>
        <dbReference type="ARBA" id="ARBA00022692"/>
    </source>
</evidence>
<feature type="transmembrane region" description="Helical" evidence="13">
    <location>
        <begin position="256"/>
        <end position="279"/>
    </location>
</feature>
<evidence type="ECO:0000256" key="11">
    <source>
        <dbReference type="ARBA" id="ARBA00023180"/>
    </source>
</evidence>
<reference evidence="15" key="1">
    <citation type="journal article" date="2022" name="bioRxiv">
        <title>Sequencing and chromosome-scale assembly of the giantPleurodeles waltlgenome.</title>
        <authorList>
            <person name="Brown T."/>
            <person name="Elewa A."/>
            <person name="Iarovenko S."/>
            <person name="Subramanian E."/>
            <person name="Araus A.J."/>
            <person name="Petzold A."/>
            <person name="Susuki M."/>
            <person name="Suzuki K.-i.T."/>
            <person name="Hayashi T."/>
            <person name="Toyoda A."/>
            <person name="Oliveira C."/>
            <person name="Osipova E."/>
            <person name="Leigh N.D."/>
            <person name="Simon A."/>
            <person name="Yun M.H."/>
        </authorList>
    </citation>
    <scope>NUCLEOTIDE SEQUENCE</scope>
    <source>
        <strain evidence="15">20211129_DDA</strain>
        <tissue evidence="15">Liver</tissue>
    </source>
</reference>
<dbReference type="GO" id="GO:0004930">
    <property type="term" value="F:G protein-coupled receptor activity"/>
    <property type="evidence" value="ECO:0007669"/>
    <property type="project" value="UniProtKB-KW"/>
</dbReference>
<keyword evidence="5" id="KW-0552">Olfaction</keyword>
<dbReference type="SUPFAM" id="SSF81321">
    <property type="entry name" value="Family A G protein-coupled receptor-like"/>
    <property type="match status" value="1"/>
</dbReference>
<keyword evidence="7" id="KW-0297">G-protein coupled receptor</keyword>
<keyword evidence="11" id="KW-0325">Glycoprotein</keyword>
<keyword evidence="6 13" id="KW-1133">Transmembrane helix</keyword>
<evidence type="ECO:0000256" key="8">
    <source>
        <dbReference type="ARBA" id="ARBA00023136"/>
    </source>
</evidence>
<proteinExistence type="predicted"/>
<keyword evidence="8 13" id="KW-0472">Membrane</keyword>
<dbReference type="PANTHER" id="PTHR24242:SF359">
    <property type="entry name" value="ODORANT RECEPTOR-RELATED"/>
    <property type="match status" value="1"/>
</dbReference>
<evidence type="ECO:0000313" key="15">
    <source>
        <dbReference type="EMBL" id="KAJ1106992.1"/>
    </source>
</evidence>
<feature type="transmembrane region" description="Helical" evidence="13">
    <location>
        <begin position="119"/>
        <end position="138"/>
    </location>
</feature>